<name>A0A0J6EX07_9BORD</name>
<reference evidence="1 4" key="2">
    <citation type="submission" date="2016-07" db="EMBL/GenBank/DDBJ databases">
        <title>Complete genome sequences of Bordetella pseudohinzii.</title>
        <authorList>
            <person name="Spilker T."/>
            <person name="Darrah R."/>
            <person name="LiPuma J.J."/>
        </authorList>
    </citation>
    <scope>NUCLEOTIDE SEQUENCE [LARGE SCALE GENOMIC DNA]</scope>
    <source>
        <strain evidence="1 4">HI4681</strain>
    </source>
</reference>
<dbReference type="AlphaFoldDB" id="A0A0J6EX07"/>
<protein>
    <submittedName>
        <fullName evidence="1">DUF4089 domain-containing protein</fullName>
    </submittedName>
</protein>
<accession>A0A0J6EX07</accession>
<organism evidence="2 3">
    <name type="scientific">Bordetella pseudohinzii</name>
    <dbReference type="NCBI Taxonomy" id="1331258"/>
    <lineage>
        <taxon>Bacteria</taxon>
        <taxon>Pseudomonadati</taxon>
        <taxon>Pseudomonadota</taxon>
        <taxon>Betaproteobacteria</taxon>
        <taxon>Burkholderiales</taxon>
        <taxon>Alcaligenaceae</taxon>
        <taxon>Bordetella</taxon>
    </lineage>
</organism>
<gene>
    <name evidence="1" type="ORF">BBN53_15710</name>
    <name evidence="2" type="ORF">ERS370011_03160</name>
</gene>
<dbReference type="EMBL" id="CYTV01000009">
    <property type="protein sequence ID" value="CUI97865.1"/>
    <property type="molecule type" value="Genomic_DNA"/>
</dbReference>
<accession>A0A0M7GPV5</accession>
<reference evidence="2 3" key="1">
    <citation type="submission" date="2015-09" db="EMBL/GenBank/DDBJ databases">
        <authorList>
            <person name="Jackson K.R."/>
            <person name="Lunt B.L."/>
            <person name="Fisher J.N.B."/>
            <person name="Gardner A.V."/>
            <person name="Bailey M.E."/>
            <person name="Deus L.M."/>
            <person name="Earl A.S."/>
            <person name="Gibby P.D."/>
            <person name="Hartmann K.A."/>
            <person name="Liu J.E."/>
            <person name="Manci A.M."/>
            <person name="Nielsen D.A."/>
            <person name="Solomon M.B."/>
            <person name="Breakwell D.P."/>
            <person name="Burnett S.H."/>
            <person name="Grose J.H."/>
        </authorList>
    </citation>
    <scope>NUCLEOTIDE SEQUENCE [LARGE SCALE GENOMIC DNA]</scope>
    <source>
        <strain evidence="2 3">2789STDY5608636</strain>
    </source>
</reference>
<dbReference type="Proteomes" id="UP000092950">
    <property type="component" value="Chromosome"/>
</dbReference>
<evidence type="ECO:0000313" key="1">
    <source>
        <dbReference type="EMBL" id="ANY17193.1"/>
    </source>
</evidence>
<dbReference type="EMBL" id="CP016440">
    <property type="protein sequence ID" value="ANY17193.1"/>
    <property type="molecule type" value="Genomic_DNA"/>
</dbReference>
<sequence>MTQDTIDRYVRSALMLQGYRLGEAATREATRRFERIPAIAASFADEALPREAEAAAGYRA</sequence>
<dbReference type="Proteomes" id="UP000053096">
    <property type="component" value="Unassembled WGS sequence"/>
</dbReference>
<evidence type="ECO:0000313" key="4">
    <source>
        <dbReference type="Proteomes" id="UP000092950"/>
    </source>
</evidence>
<dbReference type="InterPro" id="IPR025148">
    <property type="entry name" value="AtzG-like"/>
</dbReference>
<proteinExistence type="predicted"/>
<evidence type="ECO:0000313" key="2">
    <source>
        <dbReference type="EMBL" id="CUI97865.1"/>
    </source>
</evidence>
<dbReference type="KEGG" id="bpdz:BBN53_15710"/>
<dbReference type="Pfam" id="PF13318">
    <property type="entry name" value="AtzG-like"/>
    <property type="match status" value="1"/>
</dbReference>
<keyword evidence="4" id="KW-1185">Reference proteome</keyword>
<dbReference type="RefSeq" id="WP_043214298.1">
    <property type="nucleotide sequence ID" value="NZ_CAJGUP010000009.1"/>
</dbReference>
<evidence type="ECO:0000313" key="3">
    <source>
        <dbReference type="Proteomes" id="UP000053096"/>
    </source>
</evidence>